<dbReference type="AlphaFoldDB" id="A0A1J1DX52"/>
<protein>
    <submittedName>
        <fullName evidence="1">Phage tail fiber protein</fullName>
    </submittedName>
</protein>
<evidence type="ECO:0000313" key="2">
    <source>
        <dbReference type="Proteomes" id="UP000243197"/>
    </source>
</evidence>
<dbReference type="OrthoDB" id="9765957at2"/>
<reference evidence="1 2" key="1">
    <citation type="submission" date="2014-03" db="EMBL/GenBank/DDBJ databases">
        <title>complete genome sequence of Flavobacteriaceae bacterium JBKA-6.</title>
        <authorList>
            <person name="Takano T."/>
            <person name="Nakamura Y."/>
            <person name="Takuma S."/>
            <person name="Yasuike M."/>
            <person name="Matsuyama T."/>
            <person name="Sakai T."/>
            <person name="Fujiwara A."/>
            <person name="Kimoto K."/>
            <person name="Fukuda Y."/>
            <person name="Kondo H."/>
            <person name="Hirono I."/>
            <person name="Nakayasu C."/>
        </authorList>
    </citation>
    <scope>NUCLEOTIDE SEQUENCE [LARGE SCALE GENOMIC DNA]</scope>
    <source>
        <strain evidence="1 2">JBKA-6</strain>
    </source>
</reference>
<sequence>MNTNLSLLFGLIFFLFLSIDSTSTNFPDKLSYQVIILKGNKLLKESMVSIRISLYTLNEKDLEEEVVF</sequence>
<evidence type="ECO:0000313" key="1">
    <source>
        <dbReference type="EMBL" id="BAV94434.1"/>
    </source>
</evidence>
<organism evidence="1 2">
    <name type="scientific">Ichthyobacterium seriolicida</name>
    <dbReference type="NCBI Taxonomy" id="242600"/>
    <lineage>
        <taxon>Bacteria</taxon>
        <taxon>Pseudomonadati</taxon>
        <taxon>Bacteroidota</taxon>
        <taxon>Flavobacteriia</taxon>
        <taxon>Flavobacteriales</taxon>
        <taxon>Ichthyobacteriaceae</taxon>
        <taxon>Ichthyobacterium</taxon>
    </lineage>
</organism>
<name>A0A1J1DX52_9FLAO</name>
<proteinExistence type="predicted"/>
<dbReference type="EMBL" id="AP014564">
    <property type="protein sequence ID" value="BAV94434.1"/>
    <property type="molecule type" value="Genomic_DNA"/>
</dbReference>
<accession>A0A1J1DX52</accession>
<dbReference type="RefSeq" id="WP_096685415.1">
    <property type="nucleotide sequence ID" value="NZ_AP014564.1"/>
</dbReference>
<gene>
    <name evidence="1" type="ORF">JBKA6_0421</name>
</gene>
<dbReference type="Proteomes" id="UP000243197">
    <property type="component" value="Chromosome"/>
</dbReference>
<dbReference type="KEGG" id="ise:JBKA6_0421"/>
<keyword evidence="2" id="KW-1185">Reference proteome</keyword>